<organism evidence="7 8">
    <name type="scientific">Mya arenaria</name>
    <name type="common">Soft-shell clam</name>
    <dbReference type="NCBI Taxonomy" id="6604"/>
    <lineage>
        <taxon>Eukaryota</taxon>
        <taxon>Metazoa</taxon>
        <taxon>Spiralia</taxon>
        <taxon>Lophotrochozoa</taxon>
        <taxon>Mollusca</taxon>
        <taxon>Bivalvia</taxon>
        <taxon>Autobranchia</taxon>
        <taxon>Heteroconchia</taxon>
        <taxon>Euheterodonta</taxon>
        <taxon>Imparidentia</taxon>
        <taxon>Neoheterodontei</taxon>
        <taxon>Myida</taxon>
        <taxon>Myoidea</taxon>
        <taxon>Myidae</taxon>
        <taxon>Mya</taxon>
    </lineage>
</organism>
<evidence type="ECO:0000313" key="8">
    <source>
        <dbReference type="Proteomes" id="UP001164746"/>
    </source>
</evidence>
<dbReference type="InterPro" id="IPR001841">
    <property type="entry name" value="Znf_RING"/>
</dbReference>
<reference evidence="7" key="1">
    <citation type="submission" date="2022-11" db="EMBL/GenBank/DDBJ databases">
        <title>Centuries of genome instability and evolution in soft-shell clam transmissible cancer (bioRxiv).</title>
        <authorList>
            <person name="Hart S.F.M."/>
            <person name="Yonemitsu M.A."/>
            <person name="Giersch R.M."/>
            <person name="Beal B.F."/>
            <person name="Arriagada G."/>
            <person name="Davis B.W."/>
            <person name="Ostrander E.A."/>
            <person name="Goff S.P."/>
            <person name="Metzger M.J."/>
        </authorList>
    </citation>
    <scope>NUCLEOTIDE SEQUENCE</scope>
    <source>
        <strain evidence="7">MELC-2E11</strain>
        <tissue evidence="7">Siphon/mantle</tissue>
    </source>
</reference>
<feature type="domain" description="RING-type" evidence="6">
    <location>
        <begin position="244"/>
        <end position="277"/>
    </location>
</feature>
<keyword evidence="1" id="KW-0479">Metal-binding</keyword>
<feature type="compositionally biased region" description="Basic residues" evidence="5">
    <location>
        <begin position="56"/>
        <end position="76"/>
    </location>
</feature>
<feature type="compositionally biased region" description="Basic and acidic residues" evidence="5">
    <location>
        <begin position="77"/>
        <end position="118"/>
    </location>
</feature>
<protein>
    <submittedName>
        <fullName evidence="7">RNF6-like protein</fullName>
    </submittedName>
</protein>
<evidence type="ECO:0000259" key="6">
    <source>
        <dbReference type="PROSITE" id="PS50089"/>
    </source>
</evidence>
<evidence type="ECO:0000256" key="4">
    <source>
        <dbReference type="PROSITE-ProRule" id="PRU00175"/>
    </source>
</evidence>
<dbReference type="PROSITE" id="PS50089">
    <property type="entry name" value="ZF_RING_2"/>
    <property type="match status" value="1"/>
</dbReference>
<dbReference type="InterPro" id="IPR051834">
    <property type="entry name" value="RING_finger_E3_ligase"/>
</dbReference>
<evidence type="ECO:0000256" key="3">
    <source>
        <dbReference type="ARBA" id="ARBA00022833"/>
    </source>
</evidence>
<dbReference type="CDD" id="cd16454">
    <property type="entry name" value="RING-H2_PA-TM-RING"/>
    <property type="match status" value="1"/>
</dbReference>
<keyword evidence="3" id="KW-0862">Zinc</keyword>
<dbReference type="InterPro" id="IPR013083">
    <property type="entry name" value="Znf_RING/FYVE/PHD"/>
</dbReference>
<dbReference type="Proteomes" id="UP001164746">
    <property type="component" value="Chromosome 9"/>
</dbReference>
<evidence type="ECO:0000256" key="1">
    <source>
        <dbReference type="ARBA" id="ARBA00022723"/>
    </source>
</evidence>
<proteinExistence type="predicted"/>
<gene>
    <name evidence="7" type="ORF">MAR_005509</name>
</gene>
<keyword evidence="2 4" id="KW-0863">Zinc-finger</keyword>
<dbReference type="Pfam" id="PF13639">
    <property type="entry name" value="zf-RING_2"/>
    <property type="match status" value="1"/>
</dbReference>
<evidence type="ECO:0000313" key="7">
    <source>
        <dbReference type="EMBL" id="WAR15404.1"/>
    </source>
</evidence>
<dbReference type="EMBL" id="CP111020">
    <property type="protein sequence ID" value="WAR15404.1"/>
    <property type="molecule type" value="Genomic_DNA"/>
</dbReference>
<evidence type="ECO:0000256" key="2">
    <source>
        <dbReference type="ARBA" id="ARBA00022771"/>
    </source>
</evidence>
<name>A0ABY7F209_MYAAR</name>
<keyword evidence="8" id="KW-1185">Reference proteome</keyword>
<feature type="region of interest" description="Disordered" evidence="5">
    <location>
        <begin position="51"/>
        <end position="176"/>
    </location>
</feature>
<evidence type="ECO:0000256" key="5">
    <source>
        <dbReference type="SAM" id="MobiDB-lite"/>
    </source>
</evidence>
<sequence>MRKNTPQDERQREEEEGRLHLEEILRADMEEQERQDRMVALTLQESFTQAEMARRGGQHGRNRRCRGFWHQNRGHKSREMGRGQGQEKTHQETFDHELALSLQREEAERRGGGNRDGNRNGGFGLTVVPKLARKAAGSGSQSTGAVAASQQGLHHQSQPRGHHDAQPGFQNHHMNFSQMGSIDNFARISEMFDLAGLTNAGDGFDALIGLGALQDSVIRGLTTEECSSLPTKTYTQTDGDTADCSVCMENYKTGDKQTTLPCIHIFHESCINEWLRE</sequence>
<dbReference type="Gene3D" id="3.30.40.10">
    <property type="entry name" value="Zinc/RING finger domain, C3HC4 (zinc finger)"/>
    <property type="match status" value="1"/>
</dbReference>
<dbReference type="PANTHER" id="PTHR45931">
    <property type="entry name" value="SI:CH211-59O9.10"/>
    <property type="match status" value="1"/>
</dbReference>
<dbReference type="SUPFAM" id="SSF57850">
    <property type="entry name" value="RING/U-box"/>
    <property type="match status" value="1"/>
</dbReference>
<dbReference type="PANTHER" id="PTHR45931:SF3">
    <property type="entry name" value="RING ZINC FINGER-CONTAINING PROTEIN"/>
    <property type="match status" value="1"/>
</dbReference>
<feature type="compositionally biased region" description="Polar residues" evidence="5">
    <location>
        <begin position="138"/>
        <end position="159"/>
    </location>
</feature>
<accession>A0ABY7F209</accession>